<dbReference type="OMA" id="AAPERMY"/>
<dbReference type="PANTHER" id="PTHR11937">
    <property type="entry name" value="ACTIN"/>
    <property type="match status" value="1"/>
</dbReference>
<gene>
    <name evidence="1" type="ORF">PPL_09726</name>
</gene>
<dbReference type="GO" id="GO:0005856">
    <property type="term" value="C:cytoskeleton"/>
    <property type="evidence" value="ECO:0007669"/>
    <property type="project" value="UniProtKB-ARBA"/>
</dbReference>
<dbReference type="Gene3D" id="3.30.420.40">
    <property type="match status" value="2"/>
</dbReference>
<dbReference type="FunFam" id="3.30.420.40:FF:000058">
    <property type="entry name" value="Putative actin-related protein 5"/>
    <property type="match status" value="1"/>
</dbReference>
<reference evidence="1 2" key="1">
    <citation type="journal article" date="2011" name="Genome Res.">
        <title>Phylogeny-wide analysis of social amoeba genomes highlights ancient origins for complex intercellular communication.</title>
        <authorList>
            <person name="Heidel A.J."/>
            <person name="Lawal H.M."/>
            <person name="Felder M."/>
            <person name="Schilde C."/>
            <person name="Helps N.R."/>
            <person name="Tunggal B."/>
            <person name="Rivero F."/>
            <person name="John U."/>
            <person name="Schleicher M."/>
            <person name="Eichinger L."/>
            <person name="Platzer M."/>
            <person name="Noegel A.A."/>
            <person name="Schaap P."/>
            <person name="Gloeckner G."/>
        </authorList>
    </citation>
    <scope>NUCLEOTIDE SEQUENCE [LARGE SCALE GENOMIC DNA]</scope>
    <source>
        <strain evidence="2">ATCC 26659 / Pp 5 / PN500</strain>
    </source>
</reference>
<evidence type="ECO:0008006" key="3">
    <source>
        <dbReference type="Google" id="ProtNLM"/>
    </source>
</evidence>
<sequence>MFSGGNTLIPGFSDRMKKEISTLFPTNIRTKFIQSPRGVSSAWVGGSILANHNDFQSMWITKQQYTEDPTIIRRN</sequence>
<dbReference type="SUPFAM" id="SSF53067">
    <property type="entry name" value="Actin-like ATPase domain"/>
    <property type="match status" value="1"/>
</dbReference>
<dbReference type="Proteomes" id="UP000001396">
    <property type="component" value="Unassembled WGS sequence"/>
</dbReference>
<name>D3BNM3_HETP5</name>
<comment type="caution">
    <text evidence="1">The sequence shown here is derived from an EMBL/GenBank/DDBJ whole genome shotgun (WGS) entry which is preliminary data.</text>
</comment>
<protein>
    <recommendedName>
        <fullName evidence="3">Actin</fullName>
    </recommendedName>
</protein>
<dbReference type="EMBL" id="ADBJ01000044">
    <property type="protein sequence ID" value="EFA76974.1"/>
    <property type="molecule type" value="Genomic_DNA"/>
</dbReference>
<keyword evidence="2" id="KW-1185">Reference proteome</keyword>
<dbReference type="STRING" id="670386.D3BNM3"/>
<organism evidence="1 2">
    <name type="scientific">Heterostelium pallidum (strain ATCC 26659 / Pp 5 / PN500)</name>
    <name type="common">Cellular slime mold</name>
    <name type="synonym">Polysphondylium pallidum</name>
    <dbReference type="NCBI Taxonomy" id="670386"/>
    <lineage>
        <taxon>Eukaryota</taxon>
        <taxon>Amoebozoa</taxon>
        <taxon>Evosea</taxon>
        <taxon>Eumycetozoa</taxon>
        <taxon>Dictyostelia</taxon>
        <taxon>Acytosteliales</taxon>
        <taxon>Acytosteliaceae</taxon>
        <taxon>Heterostelium</taxon>
    </lineage>
</organism>
<dbReference type="AlphaFoldDB" id="D3BNM3"/>
<dbReference type="InParanoid" id="D3BNM3"/>
<dbReference type="InterPro" id="IPR004000">
    <property type="entry name" value="Actin"/>
</dbReference>
<dbReference type="GO" id="GO:0016192">
    <property type="term" value="P:vesicle-mediated transport"/>
    <property type="evidence" value="ECO:0007669"/>
    <property type="project" value="UniProtKB-ARBA"/>
</dbReference>
<proteinExistence type="predicted"/>
<dbReference type="Pfam" id="PF00022">
    <property type="entry name" value="Actin"/>
    <property type="match status" value="1"/>
</dbReference>
<evidence type="ECO:0000313" key="1">
    <source>
        <dbReference type="EMBL" id="EFA76974.1"/>
    </source>
</evidence>
<dbReference type="GeneID" id="31365200"/>
<dbReference type="InterPro" id="IPR043129">
    <property type="entry name" value="ATPase_NBD"/>
</dbReference>
<evidence type="ECO:0000313" key="2">
    <source>
        <dbReference type="Proteomes" id="UP000001396"/>
    </source>
</evidence>
<accession>D3BNM3</accession>
<dbReference type="RefSeq" id="XP_020429105.1">
    <property type="nucleotide sequence ID" value="XM_020580518.1"/>
</dbReference>